<dbReference type="Gene3D" id="3.40.630.30">
    <property type="match status" value="1"/>
</dbReference>
<evidence type="ECO:0000313" key="2">
    <source>
        <dbReference type="Proteomes" id="UP000054284"/>
    </source>
</evidence>
<keyword evidence="2" id="KW-1185">Reference proteome</keyword>
<evidence type="ECO:0000313" key="1">
    <source>
        <dbReference type="EMBL" id="EWG08152.1"/>
    </source>
</evidence>
<dbReference type="AlphaFoldDB" id="W7KZC4"/>
<dbReference type="EMBL" id="ASRH01000001">
    <property type="protein sequence ID" value="EWG08152.1"/>
    <property type="molecule type" value="Genomic_DNA"/>
</dbReference>
<accession>W7KZC4</accession>
<reference evidence="1 2" key="1">
    <citation type="journal article" date="2014" name="Genome Announc.">
        <title>Draft Genome Sequence of the Sulfolobales Archaeon AZ1, Obtained through Metagenomic Analysis of a Mexican Hot Spring.</title>
        <authorList>
            <person name="Servin-Garciduenas L.E."/>
            <person name="Martinez-Romero E."/>
        </authorList>
    </citation>
    <scope>NUCLEOTIDE SEQUENCE [LARGE SCALE GENOMIC DNA]</scope>
    <source>
        <strain evidence="1">AZ1-illumnia</strain>
    </source>
</reference>
<organism evidence="1 2">
    <name type="scientific">Candidatus Aramenus sulfurataquae</name>
    <dbReference type="NCBI Taxonomy" id="1326980"/>
    <lineage>
        <taxon>Archaea</taxon>
        <taxon>Thermoproteota</taxon>
        <taxon>Thermoprotei</taxon>
        <taxon>Sulfolobales</taxon>
        <taxon>Sulfolobaceae</taxon>
        <taxon>Candidatus Aramenus</taxon>
    </lineage>
</organism>
<dbReference type="SUPFAM" id="SSF55729">
    <property type="entry name" value="Acyl-CoA N-acyltransferases (Nat)"/>
    <property type="match status" value="1"/>
</dbReference>
<evidence type="ECO:0008006" key="3">
    <source>
        <dbReference type="Google" id="ProtNLM"/>
    </source>
</evidence>
<comment type="caution">
    <text evidence="1">The sequence shown here is derived from an EMBL/GenBank/DDBJ whole genome shotgun (WGS) entry which is preliminary data.</text>
</comment>
<dbReference type="InterPro" id="IPR008304">
    <property type="entry name" value="UCP017998"/>
</dbReference>
<dbReference type="InterPro" id="IPR016181">
    <property type="entry name" value="Acyl_CoA_acyltransferase"/>
</dbReference>
<name>W7KZC4_9CREN</name>
<proteinExistence type="predicted"/>
<sequence length="174" mass="20938">MIEGEVSGYKLSYKNLRKSHIRELYYFELYLGDRFVGWCNYFTGRGEYVPWIEIDYDPWPREEGTEVELFKFFYNLLPPMGRLFVTYEKDKETEEMIFKGYHAMDTPLGFSMLRAGFTWFKVWYYPEGGNEGAPKLQGNRPLNEEVARRELEEALEEVKREEVRRWILEHVKGK</sequence>
<protein>
    <recommendedName>
        <fullName evidence="3">DUF1122 domain-containing protein</fullName>
    </recommendedName>
</protein>
<dbReference type="PATRIC" id="fig|1326980.6.peg.163"/>
<dbReference type="Pfam" id="PF06557">
    <property type="entry name" value="DUF1122"/>
    <property type="match status" value="1"/>
</dbReference>
<gene>
    <name evidence="1" type="ORF">ASUL_00820</name>
</gene>
<dbReference type="Proteomes" id="UP000054284">
    <property type="component" value="Unassembled WGS sequence"/>
</dbReference>